<dbReference type="InterPro" id="IPR020084">
    <property type="entry name" value="NUDIX_hydrolase_CS"/>
</dbReference>
<evidence type="ECO:0000313" key="8">
    <source>
        <dbReference type="Proteomes" id="UP001555826"/>
    </source>
</evidence>
<comment type="cofactor">
    <cofactor evidence="1">
        <name>Mg(2+)</name>
        <dbReference type="ChEBI" id="CHEBI:18420"/>
    </cofactor>
</comment>
<organism evidence="7 8">
    <name type="scientific">Kineococcus endophyticus</name>
    <dbReference type="NCBI Taxonomy" id="1181883"/>
    <lineage>
        <taxon>Bacteria</taxon>
        <taxon>Bacillati</taxon>
        <taxon>Actinomycetota</taxon>
        <taxon>Actinomycetes</taxon>
        <taxon>Kineosporiales</taxon>
        <taxon>Kineosporiaceae</taxon>
        <taxon>Kineococcus</taxon>
    </lineage>
</organism>
<dbReference type="CDD" id="cd04685">
    <property type="entry name" value="NUDIX_Hydrolase"/>
    <property type="match status" value="1"/>
</dbReference>
<sequence length="173" mass="19292">MGGSGESAPERTYVRRTARVVVLDADDRVLLLRVLRQPHHPAAGVVWYTPGGGVEAGENVRQAAVRELREETGLSCDAEDLRHVATTSGHAEAHWISGLVRDDYYLLRVHRPPVDTSGQTAAEKDSHDGFRWWHLEDLVRSADPVHPPSLPDLIGRLVARQVPDHVVQLPWVW</sequence>
<dbReference type="InterPro" id="IPR015797">
    <property type="entry name" value="NUDIX_hydrolase-like_dom_sf"/>
</dbReference>
<dbReference type="InterPro" id="IPR020476">
    <property type="entry name" value="Nudix_hydrolase"/>
</dbReference>
<dbReference type="Gene3D" id="3.90.79.10">
    <property type="entry name" value="Nucleoside Triphosphate Pyrophosphohydrolase"/>
    <property type="match status" value="1"/>
</dbReference>
<gene>
    <name evidence="7" type="ORF">AB1207_21270</name>
</gene>
<accession>A0ABV3PCD1</accession>
<dbReference type="EMBL" id="JBFNQN010000016">
    <property type="protein sequence ID" value="MEW9267288.1"/>
    <property type="molecule type" value="Genomic_DNA"/>
</dbReference>
<keyword evidence="3 5" id="KW-0378">Hydrolase</keyword>
<dbReference type="Proteomes" id="UP001555826">
    <property type="component" value="Unassembled WGS sequence"/>
</dbReference>
<comment type="caution">
    <text evidence="7">The sequence shown here is derived from an EMBL/GenBank/DDBJ whole genome shotgun (WGS) entry which is preliminary data.</text>
</comment>
<dbReference type="PROSITE" id="PS00893">
    <property type="entry name" value="NUDIX_BOX"/>
    <property type="match status" value="1"/>
</dbReference>
<proteinExistence type="inferred from homology"/>
<dbReference type="SUPFAM" id="SSF55811">
    <property type="entry name" value="Nudix"/>
    <property type="match status" value="1"/>
</dbReference>
<dbReference type="Pfam" id="PF00293">
    <property type="entry name" value="NUDIX"/>
    <property type="match status" value="1"/>
</dbReference>
<evidence type="ECO:0000256" key="4">
    <source>
        <dbReference type="ARBA" id="ARBA00022842"/>
    </source>
</evidence>
<dbReference type="PANTHER" id="PTHR43046">
    <property type="entry name" value="GDP-MANNOSE MANNOSYL HYDROLASE"/>
    <property type="match status" value="1"/>
</dbReference>
<dbReference type="InterPro" id="IPR000086">
    <property type="entry name" value="NUDIX_hydrolase_dom"/>
</dbReference>
<dbReference type="PROSITE" id="PS51462">
    <property type="entry name" value="NUDIX"/>
    <property type="match status" value="1"/>
</dbReference>
<keyword evidence="8" id="KW-1185">Reference proteome</keyword>
<evidence type="ECO:0000259" key="6">
    <source>
        <dbReference type="PROSITE" id="PS51462"/>
    </source>
</evidence>
<evidence type="ECO:0000313" key="7">
    <source>
        <dbReference type="EMBL" id="MEW9267288.1"/>
    </source>
</evidence>
<comment type="similarity">
    <text evidence="2 5">Belongs to the Nudix hydrolase family.</text>
</comment>
<dbReference type="RefSeq" id="WP_367640564.1">
    <property type="nucleotide sequence ID" value="NZ_JBFNQN010000016.1"/>
</dbReference>
<evidence type="ECO:0000256" key="2">
    <source>
        <dbReference type="ARBA" id="ARBA00005582"/>
    </source>
</evidence>
<keyword evidence="4" id="KW-0460">Magnesium</keyword>
<feature type="domain" description="Nudix hydrolase" evidence="6">
    <location>
        <begin position="13"/>
        <end position="157"/>
    </location>
</feature>
<name>A0ABV3PCD1_9ACTN</name>
<evidence type="ECO:0000256" key="3">
    <source>
        <dbReference type="ARBA" id="ARBA00022801"/>
    </source>
</evidence>
<evidence type="ECO:0000256" key="1">
    <source>
        <dbReference type="ARBA" id="ARBA00001946"/>
    </source>
</evidence>
<dbReference type="PANTHER" id="PTHR43046:SF12">
    <property type="entry name" value="GDP-MANNOSE MANNOSYL HYDROLASE"/>
    <property type="match status" value="1"/>
</dbReference>
<evidence type="ECO:0000256" key="5">
    <source>
        <dbReference type="RuleBase" id="RU003476"/>
    </source>
</evidence>
<protein>
    <submittedName>
        <fullName evidence="7">NUDIX domain-containing protein</fullName>
    </submittedName>
</protein>
<dbReference type="PRINTS" id="PR00502">
    <property type="entry name" value="NUDIXFAMILY"/>
</dbReference>
<reference evidence="7 8" key="1">
    <citation type="submission" date="2024-07" db="EMBL/GenBank/DDBJ databases">
        <authorList>
            <person name="Thanompreechachai J."/>
            <person name="Duangmal K."/>
        </authorList>
    </citation>
    <scope>NUCLEOTIDE SEQUENCE [LARGE SCALE GENOMIC DNA]</scope>
    <source>
        <strain evidence="7 8">KCTC 19886</strain>
    </source>
</reference>